<dbReference type="GO" id="GO:0051539">
    <property type="term" value="F:4 iron, 4 sulfur cluster binding"/>
    <property type="evidence" value="ECO:0007669"/>
    <property type="project" value="UniProtKB-KW"/>
</dbReference>
<dbReference type="EMBL" id="VBOS01000323">
    <property type="protein sequence ID" value="TMQ52386.1"/>
    <property type="molecule type" value="Genomic_DNA"/>
</dbReference>
<dbReference type="SUPFAM" id="SSF56770">
    <property type="entry name" value="HydA/Nqo6-like"/>
    <property type="match status" value="1"/>
</dbReference>
<evidence type="ECO:0000256" key="3">
    <source>
        <dbReference type="ARBA" id="ARBA00022485"/>
    </source>
</evidence>
<comment type="similarity">
    <text evidence="2">Belongs to the complex I 20 kDa subunit family.</text>
</comment>
<dbReference type="Pfam" id="PF01058">
    <property type="entry name" value="Oxidored_q6"/>
    <property type="match status" value="1"/>
</dbReference>
<evidence type="ECO:0000256" key="1">
    <source>
        <dbReference type="ARBA" id="ARBA00001966"/>
    </source>
</evidence>
<keyword evidence="6" id="KW-0411">Iron-sulfur</keyword>
<dbReference type="AlphaFoldDB" id="A0A538SLY2"/>
<evidence type="ECO:0000256" key="6">
    <source>
        <dbReference type="ARBA" id="ARBA00023014"/>
    </source>
</evidence>
<gene>
    <name evidence="8" type="ORF">E6K72_09240</name>
</gene>
<sequence length="180" mass="19463">MWEILLHSLRKGVVTAKPAAPLPHDLAPAPRDSAGPIELLGEALRSEIHRLFGRSMKLRHVDCGSCNGCESELQALLNPFYDLQRFGLDFVASPRHADALIVTGPPALHLEEALRLTDEATPRPRLVIAVGDCACSGGFCAGSFATRLGVHEVVPVDVRIPGCPPRPEEITRGLLKALRK</sequence>
<evidence type="ECO:0000259" key="7">
    <source>
        <dbReference type="Pfam" id="PF01058"/>
    </source>
</evidence>
<organism evidence="8 9">
    <name type="scientific">Eiseniibacteriota bacterium</name>
    <dbReference type="NCBI Taxonomy" id="2212470"/>
    <lineage>
        <taxon>Bacteria</taxon>
        <taxon>Candidatus Eiseniibacteriota</taxon>
    </lineage>
</organism>
<dbReference type="Gene3D" id="3.40.50.12280">
    <property type="match status" value="1"/>
</dbReference>
<keyword evidence="5" id="KW-0408">Iron</keyword>
<evidence type="ECO:0000256" key="2">
    <source>
        <dbReference type="ARBA" id="ARBA00009173"/>
    </source>
</evidence>
<name>A0A538SLY2_UNCEI</name>
<accession>A0A538SLY2</accession>
<dbReference type="PANTHER" id="PTHR42989:SF1">
    <property type="entry name" value="FORMATE HYDROGENLYASE SUBUNIT 7-RELATED"/>
    <property type="match status" value="1"/>
</dbReference>
<evidence type="ECO:0000313" key="9">
    <source>
        <dbReference type="Proteomes" id="UP000317716"/>
    </source>
</evidence>
<dbReference type="Proteomes" id="UP000317716">
    <property type="component" value="Unassembled WGS sequence"/>
</dbReference>
<dbReference type="InterPro" id="IPR006137">
    <property type="entry name" value="NADH_UbQ_OxRdtase-like_20kDa"/>
</dbReference>
<comment type="cofactor">
    <cofactor evidence="1">
        <name>[4Fe-4S] cluster</name>
        <dbReference type="ChEBI" id="CHEBI:49883"/>
    </cofactor>
</comment>
<reference evidence="8 9" key="1">
    <citation type="journal article" date="2019" name="Nat. Microbiol.">
        <title>Mediterranean grassland soil C-N compound turnover is dependent on rainfall and depth, and is mediated by genomically divergent microorganisms.</title>
        <authorList>
            <person name="Diamond S."/>
            <person name="Andeer P.F."/>
            <person name="Li Z."/>
            <person name="Crits-Christoph A."/>
            <person name="Burstein D."/>
            <person name="Anantharaman K."/>
            <person name="Lane K.R."/>
            <person name="Thomas B.C."/>
            <person name="Pan C."/>
            <person name="Northen T.R."/>
            <person name="Banfield J.F."/>
        </authorList>
    </citation>
    <scope>NUCLEOTIDE SEQUENCE [LARGE SCALE GENOMIC DNA]</scope>
    <source>
        <strain evidence="8">WS_2</strain>
    </source>
</reference>
<comment type="caution">
    <text evidence="8">The sequence shown here is derived from an EMBL/GenBank/DDBJ whole genome shotgun (WGS) entry which is preliminary data.</text>
</comment>
<evidence type="ECO:0000256" key="4">
    <source>
        <dbReference type="ARBA" id="ARBA00022723"/>
    </source>
</evidence>
<dbReference type="PANTHER" id="PTHR42989">
    <property type="entry name" value="HYDROGENASE-4 COMPONENT I"/>
    <property type="match status" value="1"/>
</dbReference>
<keyword evidence="4" id="KW-0479">Metal-binding</keyword>
<feature type="domain" description="NADH:ubiquinone oxidoreductase-like 20kDa subunit" evidence="7">
    <location>
        <begin position="66"/>
        <end position="176"/>
    </location>
</feature>
<evidence type="ECO:0000313" key="8">
    <source>
        <dbReference type="EMBL" id="TMQ52386.1"/>
    </source>
</evidence>
<proteinExistence type="inferred from homology"/>
<dbReference type="GO" id="GO:0046872">
    <property type="term" value="F:metal ion binding"/>
    <property type="evidence" value="ECO:0007669"/>
    <property type="project" value="UniProtKB-KW"/>
</dbReference>
<dbReference type="InterPro" id="IPR052375">
    <property type="entry name" value="Complex_I_20kDa-like"/>
</dbReference>
<protein>
    <submittedName>
        <fullName evidence="8">Hydrogenase</fullName>
    </submittedName>
</protein>
<keyword evidence="3" id="KW-0004">4Fe-4S</keyword>
<evidence type="ECO:0000256" key="5">
    <source>
        <dbReference type="ARBA" id="ARBA00023004"/>
    </source>
</evidence>